<feature type="compositionally biased region" description="Polar residues" evidence="1">
    <location>
        <begin position="228"/>
        <end position="249"/>
    </location>
</feature>
<proteinExistence type="predicted"/>
<evidence type="ECO:0000313" key="3">
    <source>
        <dbReference type="Proteomes" id="UP000291144"/>
    </source>
</evidence>
<reference evidence="2 3" key="1">
    <citation type="submission" date="2019-02" db="EMBL/GenBank/DDBJ databases">
        <title>Kribbella capetownensis sp. nov. and Kribbella speibonae sp. nov., isolated from soil.</title>
        <authorList>
            <person name="Curtis S.M."/>
            <person name="Norton I."/>
            <person name="Everest G.J."/>
            <person name="Meyers P.R."/>
        </authorList>
    </citation>
    <scope>NUCLEOTIDE SEQUENCE [LARGE SCALE GENOMIC DNA]</scope>
    <source>
        <strain evidence="2 3">NRRL B-24813</strain>
    </source>
</reference>
<dbReference type="RefSeq" id="WP_131355899.1">
    <property type="nucleotide sequence ID" value="NZ_SJKB01000004.1"/>
</dbReference>
<dbReference type="InterPro" id="IPR010296">
    <property type="entry name" value="DUF899_thioredox"/>
</dbReference>
<organism evidence="2 3">
    <name type="scientific">Kribbella pittospori</name>
    <dbReference type="NCBI Taxonomy" id="722689"/>
    <lineage>
        <taxon>Bacteria</taxon>
        <taxon>Bacillati</taxon>
        <taxon>Actinomycetota</taxon>
        <taxon>Actinomycetes</taxon>
        <taxon>Propionibacteriales</taxon>
        <taxon>Kribbellaceae</taxon>
        <taxon>Kribbella</taxon>
    </lineage>
</organism>
<gene>
    <name evidence="2" type="ORF">E0H73_15660</name>
</gene>
<keyword evidence="3" id="KW-1185">Reference proteome</keyword>
<dbReference type="EMBL" id="SJKB01000004">
    <property type="protein sequence ID" value="TCC62146.1"/>
    <property type="molecule type" value="Genomic_DNA"/>
</dbReference>
<dbReference type="OrthoDB" id="4721017at2"/>
<evidence type="ECO:0000256" key="1">
    <source>
        <dbReference type="SAM" id="MobiDB-lite"/>
    </source>
</evidence>
<feature type="region of interest" description="Disordered" evidence="1">
    <location>
        <begin position="219"/>
        <end position="249"/>
    </location>
</feature>
<protein>
    <submittedName>
        <fullName evidence="2">DUF899 domain-containing protein</fullName>
    </submittedName>
</protein>
<name>A0A4R0KSR6_9ACTN</name>
<dbReference type="AlphaFoldDB" id="A0A4R0KSR6"/>
<dbReference type="Pfam" id="PF05988">
    <property type="entry name" value="DUF899"/>
    <property type="match status" value="1"/>
</dbReference>
<dbReference type="Proteomes" id="UP000291144">
    <property type="component" value="Unassembled WGS sequence"/>
</dbReference>
<evidence type="ECO:0000313" key="2">
    <source>
        <dbReference type="EMBL" id="TCC62146.1"/>
    </source>
</evidence>
<accession>A0A4R0KSR6</accession>
<sequence length="249" mass="28006">MTIPPAPPIADRDTWLRERNELLVREKQHTREGDTIAAARRRLPMTEVDGSIQLTGASGPTPLREIFAGRDELVVYKHMFHPGKPLPDQCEGCTISLWGVQDTSYLNAVGITFAVFAEGPYDEIAALRDFMGYPHPWYSNHAIDDPAVAGGGVYACFLRRDDRVYLTYETTNRGVETAIPTLKLLDLTAYGRREQWEDSPEGWPQEPTYSFWRTDAQGNRVGLGQGRPTPQWTRPNVTSATSQTPHHCH</sequence>
<comment type="caution">
    <text evidence="2">The sequence shown here is derived from an EMBL/GenBank/DDBJ whole genome shotgun (WGS) entry which is preliminary data.</text>
</comment>